<dbReference type="InterPro" id="IPR005225">
    <property type="entry name" value="Small_GTP-bd"/>
</dbReference>
<evidence type="ECO:0000256" key="2">
    <source>
        <dbReference type="SAM" id="MobiDB-lite"/>
    </source>
</evidence>
<sequence length="264" mass="29953">MERYGSTPGGAPSLSGRPDFEYNHLKQIEGLAHEVITDKTLSYHDSLFKIIIIGDSGIGKSCVLKRLVENEFKDDHDVTVGVEFGSYLVRVQDKILKLQIWDTAGQESFRSITKIFYRGAHAAILAYSVGRRDSFESLNDWLKEIKNSCSPDVQVFLIGNKSDLNPLQREVTTEEALEFQRKHNIDRLFLDCSKFIYLKYRDQLHKMIEDETASQTSSNTRALQQQQQQDKYLQQYKGKGGGKTTLRSGGDGRTRQSNGGKCCK</sequence>
<feature type="compositionally biased region" description="Polar residues" evidence="2">
    <location>
        <begin position="213"/>
        <end position="222"/>
    </location>
</feature>
<dbReference type="SMART" id="SM00174">
    <property type="entry name" value="RHO"/>
    <property type="match status" value="1"/>
</dbReference>
<evidence type="ECO:0000256" key="1">
    <source>
        <dbReference type="ARBA" id="ARBA00006270"/>
    </source>
</evidence>
<comment type="similarity">
    <text evidence="1">Belongs to the small GTPase superfamily. Rab family.</text>
</comment>
<dbReference type="InterPro" id="IPR001806">
    <property type="entry name" value="Small_GTPase"/>
</dbReference>
<dbReference type="PROSITE" id="PS51421">
    <property type="entry name" value="RAS"/>
    <property type="match status" value="1"/>
</dbReference>
<dbReference type="SMART" id="SM00173">
    <property type="entry name" value="RAS"/>
    <property type="match status" value="1"/>
</dbReference>
<feature type="compositionally biased region" description="Low complexity" evidence="2">
    <location>
        <begin position="223"/>
        <end position="237"/>
    </location>
</feature>
<dbReference type="PRINTS" id="PR00449">
    <property type="entry name" value="RASTRNSFRMNG"/>
</dbReference>
<comment type="caution">
    <text evidence="3">The sequence shown here is derived from an EMBL/GenBank/DDBJ whole genome shotgun (WGS) entry which is preliminary data.</text>
</comment>
<dbReference type="PANTHER" id="PTHR47979">
    <property type="entry name" value="DRAB11-RELATED"/>
    <property type="match status" value="1"/>
</dbReference>
<feature type="compositionally biased region" description="Polar residues" evidence="2">
    <location>
        <begin position="255"/>
        <end position="264"/>
    </location>
</feature>
<gene>
    <name evidence="3" type="ORF">FGO68_gene2326</name>
</gene>
<feature type="region of interest" description="Disordered" evidence="2">
    <location>
        <begin position="211"/>
        <end position="264"/>
    </location>
</feature>
<dbReference type="Proteomes" id="UP000785679">
    <property type="component" value="Unassembled WGS sequence"/>
</dbReference>
<dbReference type="AlphaFoldDB" id="A0A8J8P518"/>
<dbReference type="CDD" id="cd00154">
    <property type="entry name" value="Rab"/>
    <property type="match status" value="1"/>
</dbReference>
<proteinExistence type="inferred from homology"/>
<evidence type="ECO:0000313" key="4">
    <source>
        <dbReference type="Proteomes" id="UP000785679"/>
    </source>
</evidence>
<dbReference type="InterPro" id="IPR027417">
    <property type="entry name" value="P-loop_NTPase"/>
</dbReference>
<dbReference type="PROSITE" id="PS51420">
    <property type="entry name" value="RHO"/>
    <property type="match status" value="1"/>
</dbReference>
<dbReference type="GO" id="GO:0005525">
    <property type="term" value="F:GTP binding"/>
    <property type="evidence" value="ECO:0007669"/>
    <property type="project" value="InterPro"/>
</dbReference>
<dbReference type="SMART" id="SM00175">
    <property type="entry name" value="RAB"/>
    <property type="match status" value="1"/>
</dbReference>
<evidence type="ECO:0000313" key="3">
    <source>
        <dbReference type="EMBL" id="TNV86114.1"/>
    </source>
</evidence>
<dbReference type="SMART" id="SM00176">
    <property type="entry name" value="RAN"/>
    <property type="match status" value="1"/>
</dbReference>
<dbReference type="OrthoDB" id="9989112at2759"/>
<dbReference type="GO" id="GO:0003924">
    <property type="term" value="F:GTPase activity"/>
    <property type="evidence" value="ECO:0007669"/>
    <property type="project" value="InterPro"/>
</dbReference>
<dbReference type="Pfam" id="PF00071">
    <property type="entry name" value="Ras"/>
    <property type="match status" value="1"/>
</dbReference>
<dbReference type="PROSITE" id="PS51419">
    <property type="entry name" value="RAB"/>
    <property type="match status" value="1"/>
</dbReference>
<dbReference type="SUPFAM" id="SSF52540">
    <property type="entry name" value="P-loop containing nucleoside triphosphate hydrolases"/>
    <property type="match status" value="1"/>
</dbReference>
<dbReference type="Gene3D" id="3.40.50.300">
    <property type="entry name" value="P-loop containing nucleotide triphosphate hydrolases"/>
    <property type="match status" value="1"/>
</dbReference>
<dbReference type="NCBIfam" id="TIGR00231">
    <property type="entry name" value="small_GTP"/>
    <property type="match status" value="1"/>
</dbReference>
<reference evidence="3" key="1">
    <citation type="submission" date="2019-06" db="EMBL/GenBank/DDBJ databases">
        <authorList>
            <person name="Zheng W."/>
        </authorList>
    </citation>
    <scope>NUCLEOTIDE SEQUENCE</scope>
    <source>
        <strain evidence="3">QDHG01</strain>
    </source>
</reference>
<organism evidence="3 4">
    <name type="scientific">Halteria grandinella</name>
    <dbReference type="NCBI Taxonomy" id="5974"/>
    <lineage>
        <taxon>Eukaryota</taxon>
        <taxon>Sar</taxon>
        <taxon>Alveolata</taxon>
        <taxon>Ciliophora</taxon>
        <taxon>Intramacronucleata</taxon>
        <taxon>Spirotrichea</taxon>
        <taxon>Stichotrichia</taxon>
        <taxon>Sporadotrichida</taxon>
        <taxon>Halteriidae</taxon>
        <taxon>Halteria</taxon>
    </lineage>
</organism>
<name>A0A8J8P518_HALGN</name>
<dbReference type="EMBL" id="RRYP01001300">
    <property type="protein sequence ID" value="TNV86114.1"/>
    <property type="molecule type" value="Genomic_DNA"/>
</dbReference>
<keyword evidence="4" id="KW-1185">Reference proteome</keyword>
<protein>
    <submittedName>
        <fullName evidence="3">Uncharacterized protein</fullName>
    </submittedName>
</protein>
<dbReference type="InterPro" id="IPR050209">
    <property type="entry name" value="Rab_GTPases_membrane_traffic"/>
</dbReference>
<dbReference type="FunFam" id="3.40.50.300:FF:001329">
    <property type="entry name" value="Small GTP-binding protein, putative"/>
    <property type="match status" value="1"/>
</dbReference>
<accession>A0A8J8P518</accession>